<protein>
    <submittedName>
        <fullName evidence="5">Uncharacterized protein</fullName>
    </submittedName>
</protein>
<evidence type="ECO:0000259" key="3">
    <source>
        <dbReference type="PROSITE" id="PS51034"/>
    </source>
</evidence>
<dbReference type="PROSITE" id="PS50948">
    <property type="entry name" value="PAN"/>
    <property type="match status" value="1"/>
</dbReference>
<sequence length="761" mass="85558">MFLLLFLPSVQSLACSPDTEAALLFDDFSENTNFISCFRQCALRNCTGVLLAENTCISLNTADFYGPLDIKRFVEKKCIPGLTNRLLIKKSTNRVLIGQTEKVVRAVDEFDCARQCYEEKSFQCQSTMFYGDVNDCFLNYANSSAGQMSNDTDGFSVDFFEFATLSEEICGKKKGNMKGFTLIPSRNQVMIRGDVEIVESGSVEECLDGCESCDFAVFDEKTSSCQRVFENLSGQEISNSENGAMFFERLCRTRRAMCGGENSVYVMRDGLEDKMREECLTSCLNSPNCTYVYSTKNGCLSSDKSLHHLPRILERKCIKKMPKMENGIIFEESAKCFTGALEKIEKVTRNECFVACFNHPNKSCGSISYHRETALCELFEIDEEKFSSEEKCHHYELSVFSLEEELIENSVTEIPSNSRSFELPIKKISGQKSLGTKNFPLREISGDSIKREEFKPIKAVEKSEKKSEKLFEEIQAEPLPEISVKPICRFDIIFVEIHAEKPFNGTVFPRNLHEKCSMKIVNGKGNLSLELGEQLGNNSRCTAEYDEKNDLYKTVLIVKSKSDDGRILTEDDRLFHISCKYRGNQTVIAKSKPLGIEPPSAKDLAVRGIVSSPKQMSLKTIGRSTPEIVQLGEPIQLNFADPSLKGGFNLDKCYATDSKGSKNISLVQYGCTVSGNDNVVTHRIRYQEDGFTFAIKAFKFADGESVRITCLVRKCEECKRPTCHQIAKRSLNETLSAEDPADFQELVAELFVQAGKTKRVL</sequence>
<feature type="signal peptide" evidence="1">
    <location>
        <begin position="1"/>
        <end position="21"/>
    </location>
</feature>
<reference evidence="5" key="1">
    <citation type="submission" date="2024-02" db="UniProtKB">
        <authorList>
            <consortium name="WormBaseParasite"/>
        </authorList>
    </citation>
    <scope>IDENTIFICATION</scope>
</reference>
<dbReference type="InterPro" id="IPR003609">
    <property type="entry name" value="Pan_app"/>
</dbReference>
<keyword evidence="4" id="KW-1185">Reference proteome</keyword>
<dbReference type="PROSITE" id="PS51034">
    <property type="entry name" value="ZP_2"/>
    <property type="match status" value="1"/>
</dbReference>
<dbReference type="AlphaFoldDB" id="A0AAF3EY43"/>
<evidence type="ECO:0000313" key="5">
    <source>
        <dbReference type="WBParaSite" id="MBELARI_LOCUS18456"/>
    </source>
</evidence>
<accession>A0AAF3EY43</accession>
<evidence type="ECO:0000313" key="4">
    <source>
        <dbReference type="Proteomes" id="UP000887575"/>
    </source>
</evidence>
<dbReference type="WBParaSite" id="MBELARI_LOCUS18456">
    <property type="protein sequence ID" value="MBELARI_LOCUS18456"/>
    <property type="gene ID" value="MBELARI_LOCUS18456"/>
</dbReference>
<dbReference type="GO" id="GO:0009653">
    <property type="term" value="P:anatomical structure morphogenesis"/>
    <property type="evidence" value="ECO:0007669"/>
    <property type="project" value="TreeGrafter"/>
</dbReference>
<evidence type="ECO:0000256" key="1">
    <source>
        <dbReference type="SAM" id="SignalP"/>
    </source>
</evidence>
<keyword evidence="1" id="KW-0732">Signal</keyword>
<dbReference type="PANTHER" id="PTHR47327">
    <property type="entry name" value="FI18240P1-RELATED"/>
    <property type="match status" value="1"/>
</dbReference>
<dbReference type="Pfam" id="PF00024">
    <property type="entry name" value="PAN_1"/>
    <property type="match status" value="2"/>
</dbReference>
<dbReference type="Gene3D" id="3.50.4.10">
    <property type="entry name" value="Hepatocyte Growth Factor"/>
    <property type="match status" value="1"/>
</dbReference>
<feature type="domain" description="Apple" evidence="2">
    <location>
        <begin position="78"/>
        <end position="164"/>
    </location>
</feature>
<dbReference type="SMART" id="SM00241">
    <property type="entry name" value="ZP"/>
    <property type="match status" value="1"/>
</dbReference>
<feature type="chain" id="PRO_5042065727" evidence="1">
    <location>
        <begin position="22"/>
        <end position="761"/>
    </location>
</feature>
<dbReference type="PANTHER" id="PTHR47327:SF1">
    <property type="entry name" value="RE15579P"/>
    <property type="match status" value="1"/>
</dbReference>
<organism evidence="4 5">
    <name type="scientific">Mesorhabditis belari</name>
    <dbReference type="NCBI Taxonomy" id="2138241"/>
    <lineage>
        <taxon>Eukaryota</taxon>
        <taxon>Metazoa</taxon>
        <taxon>Ecdysozoa</taxon>
        <taxon>Nematoda</taxon>
        <taxon>Chromadorea</taxon>
        <taxon>Rhabditida</taxon>
        <taxon>Rhabditina</taxon>
        <taxon>Rhabditomorpha</taxon>
        <taxon>Rhabditoidea</taxon>
        <taxon>Rhabditidae</taxon>
        <taxon>Mesorhabditinae</taxon>
        <taxon>Mesorhabditis</taxon>
    </lineage>
</organism>
<feature type="domain" description="ZP" evidence="3">
    <location>
        <begin position="487"/>
        <end position="730"/>
    </location>
</feature>
<name>A0AAF3EY43_9BILA</name>
<proteinExistence type="predicted"/>
<dbReference type="Proteomes" id="UP000887575">
    <property type="component" value="Unassembled WGS sequence"/>
</dbReference>
<evidence type="ECO:0000259" key="2">
    <source>
        <dbReference type="PROSITE" id="PS50948"/>
    </source>
</evidence>
<dbReference type="SUPFAM" id="SSF57414">
    <property type="entry name" value="Hairpin loop containing domain-like"/>
    <property type="match status" value="1"/>
</dbReference>
<dbReference type="InterPro" id="IPR052774">
    <property type="entry name" value="Celegans_DevNeuronal_Protein"/>
</dbReference>
<dbReference type="InterPro" id="IPR001507">
    <property type="entry name" value="ZP_dom"/>
</dbReference>